<proteinExistence type="predicted"/>
<comment type="caution">
    <text evidence="3">The sequence shown here is derived from an EMBL/GenBank/DDBJ whole genome shotgun (WGS) entry which is preliminary data.</text>
</comment>
<keyword evidence="4" id="KW-1185">Reference proteome</keyword>
<feature type="transmembrane region" description="Helical" evidence="2">
    <location>
        <begin position="6"/>
        <end position="23"/>
    </location>
</feature>
<evidence type="ECO:0000313" key="4">
    <source>
        <dbReference type="Proteomes" id="UP000664779"/>
    </source>
</evidence>
<keyword evidence="2" id="KW-0472">Membrane</keyword>
<reference evidence="3" key="1">
    <citation type="submission" date="2021-03" db="EMBL/GenBank/DDBJ databases">
        <title>Roseibium sp. CAU 1637 isolated from Incheon.</title>
        <authorList>
            <person name="Kim W."/>
        </authorList>
    </citation>
    <scope>NUCLEOTIDE SEQUENCE</scope>
    <source>
        <strain evidence="3">CAU 1637</strain>
    </source>
</reference>
<evidence type="ECO:0000256" key="2">
    <source>
        <dbReference type="SAM" id="Phobius"/>
    </source>
</evidence>
<accession>A0A939J7D6</accession>
<sequence>MVRYLNIFFVLLVVVGAAALYDMKLGAKDSASRVAELQREIEAEQQSIRSLKAEWSVLNQPDRLQGLVDRYNDVLELEPLDAHQIVSAEELPPRPVMLEPIGGKGPLSGYAGASAPVIQ</sequence>
<evidence type="ECO:0000256" key="1">
    <source>
        <dbReference type="SAM" id="Coils"/>
    </source>
</evidence>
<dbReference type="EMBL" id="JAFLNF010000001">
    <property type="protein sequence ID" value="MBO0343704.1"/>
    <property type="molecule type" value="Genomic_DNA"/>
</dbReference>
<protein>
    <recommendedName>
        <fullName evidence="5">Cell division protein FtsL</fullName>
    </recommendedName>
</protein>
<evidence type="ECO:0000313" key="3">
    <source>
        <dbReference type="EMBL" id="MBO0343704.1"/>
    </source>
</evidence>
<name>A0A939J7D6_9HYPH</name>
<dbReference type="RefSeq" id="WP_206937304.1">
    <property type="nucleotide sequence ID" value="NZ_JAFLNF010000001.1"/>
</dbReference>
<organism evidence="3 4">
    <name type="scientific">Roseibium limicola</name>
    <dbReference type="NCBI Taxonomy" id="2816037"/>
    <lineage>
        <taxon>Bacteria</taxon>
        <taxon>Pseudomonadati</taxon>
        <taxon>Pseudomonadota</taxon>
        <taxon>Alphaproteobacteria</taxon>
        <taxon>Hyphomicrobiales</taxon>
        <taxon>Stappiaceae</taxon>
        <taxon>Roseibium</taxon>
    </lineage>
</organism>
<keyword evidence="2" id="KW-1133">Transmembrane helix</keyword>
<feature type="coiled-coil region" evidence="1">
    <location>
        <begin position="27"/>
        <end position="54"/>
    </location>
</feature>
<dbReference type="Proteomes" id="UP000664779">
    <property type="component" value="Unassembled WGS sequence"/>
</dbReference>
<evidence type="ECO:0008006" key="5">
    <source>
        <dbReference type="Google" id="ProtNLM"/>
    </source>
</evidence>
<gene>
    <name evidence="3" type="ORF">J0X15_00595</name>
</gene>
<keyword evidence="1" id="KW-0175">Coiled coil</keyword>
<dbReference type="AlphaFoldDB" id="A0A939J7D6"/>
<keyword evidence="2" id="KW-0812">Transmembrane</keyword>